<dbReference type="AlphaFoldDB" id="A0A543ISJ0"/>
<evidence type="ECO:0000313" key="4">
    <source>
        <dbReference type="Proteomes" id="UP000319213"/>
    </source>
</evidence>
<feature type="compositionally biased region" description="Low complexity" evidence="1">
    <location>
        <begin position="99"/>
        <end position="108"/>
    </location>
</feature>
<keyword evidence="4" id="KW-1185">Reference proteome</keyword>
<organism evidence="3 4">
    <name type="scientific">Thermopolyspora flexuosa</name>
    <dbReference type="NCBI Taxonomy" id="103836"/>
    <lineage>
        <taxon>Bacteria</taxon>
        <taxon>Bacillati</taxon>
        <taxon>Actinomycetota</taxon>
        <taxon>Actinomycetes</taxon>
        <taxon>Streptosporangiales</taxon>
        <taxon>Streptosporangiaceae</taxon>
        <taxon>Thermopolyspora</taxon>
    </lineage>
</organism>
<feature type="compositionally biased region" description="Basic and acidic residues" evidence="1">
    <location>
        <begin position="220"/>
        <end position="230"/>
    </location>
</feature>
<accession>A0A543ISJ0</accession>
<dbReference type="EMBL" id="VFPQ01000001">
    <property type="protein sequence ID" value="TQM73533.1"/>
    <property type="molecule type" value="Genomic_DNA"/>
</dbReference>
<dbReference type="Proteomes" id="UP000319213">
    <property type="component" value="Unassembled WGS sequence"/>
</dbReference>
<proteinExistence type="predicted"/>
<gene>
    <name evidence="3" type="ORF">FHX40_0178</name>
</gene>
<comment type="caution">
    <text evidence="3">The sequence shown here is derived from an EMBL/GenBank/DDBJ whole genome shotgun (WGS) entry which is preliminary data.</text>
</comment>
<feature type="compositionally biased region" description="Basic and acidic residues" evidence="1">
    <location>
        <begin position="116"/>
        <end position="131"/>
    </location>
</feature>
<keyword evidence="2" id="KW-0472">Membrane</keyword>
<sequence length="248" mass="25802">MRGTEGRAPERAGCLPSGVGRPWVLVVAMLVPAAVGGALMVVSLAGVGVQERQAGAVRADAGVVGAEPRRQPSFAMPEVVYGRAVVKVSRAGERRRPEAAGPRKAPARSGVGSRPEQGERERGPVRLRGERTPVPAVMQRGRVVEPGGKARERKREKNAEECPPGERGRGEVGERRVGAGGKRAQRAQVGGKPVETGGKGVQAGDEPAQGGGKVAQVGERPVEAGERVKGQEGAAPLLRLRILATEAE</sequence>
<evidence type="ECO:0000256" key="1">
    <source>
        <dbReference type="SAM" id="MobiDB-lite"/>
    </source>
</evidence>
<feature type="region of interest" description="Disordered" evidence="1">
    <location>
        <begin position="91"/>
        <end position="230"/>
    </location>
</feature>
<evidence type="ECO:0000256" key="2">
    <source>
        <dbReference type="SAM" id="Phobius"/>
    </source>
</evidence>
<feature type="compositionally biased region" description="Basic and acidic residues" evidence="1">
    <location>
        <begin position="148"/>
        <end position="177"/>
    </location>
</feature>
<keyword evidence="2" id="KW-1133">Transmembrane helix</keyword>
<name>A0A543ISJ0_9ACTN</name>
<feature type="transmembrane region" description="Helical" evidence="2">
    <location>
        <begin position="23"/>
        <end position="49"/>
    </location>
</feature>
<protein>
    <submittedName>
        <fullName evidence="3">Uncharacterized protein</fullName>
    </submittedName>
</protein>
<evidence type="ECO:0000313" key="3">
    <source>
        <dbReference type="EMBL" id="TQM73533.1"/>
    </source>
</evidence>
<keyword evidence="2" id="KW-0812">Transmembrane</keyword>
<reference evidence="3 4" key="1">
    <citation type="submission" date="2019-06" db="EMBL/GenBank/DDBJ databases">
        <title>Sequencing the genomes of 1000 actinobacteria strains.</title>
        <authorList>
            <person name="Klenk H.-P."/>
        </authorList>
    </citation>
    <scope>NUCLEOTIDE SEQUENCE [LARGE SCALE GENOMIC DNA]</scope>
    <source>
        <strain evidence="3 4">DSM 43186</strain>
    </source>
</reference>